<gene>
    <name evidence="3" type="ORF">NMOB1V02_LOCUS12416</name>
</gene>
<evidence type="ECO:0000313" key="3">
    <source>
        <dbReference type="EMBL" id="CAD7284812.1"/>
    </source>
</evidence>
<dbReference type="AlphaFoldDB" id="A0A7R9C383"/>
<feature type="region of interest" description="Disordered" evidence="2">
    <location>
        <begin position="179"/>
        <end position="269"/>
    </location>
</feature>
<evidence type="ECO:0000313" key="4">
    <source>
        <dbReference type="Proteomes" id="UP000678499"/>
    </source>
</evidence>
<feature type="non-terminal residue" evidence="3">
    <location>
        <position position="1"/>
    </location>
</feature>
<keyword evidence="4" id="KW-1185">Reference proteome</keyword>
<feature type="compositionally biased region" description="Basic and acidic residues" evidence="2">
    <location>
        <begin position="212"/>
        <end position="221"/>
    </location>
</feature>
<organism evidence="3">
    <name type="scientific">Notodromas monacha</name>
    <dbReference type="NCBI Taxonomy" id="399045"/>
    <lineage>
        <taxon>Eukaryota</taxon>
        <taxon>Metazoa</taxon>
        <taxon>Ecdysozoa</taxon>
        <taxon>Arthropoda</taxon>
        <taxon>Crustacea</taxon>
        <taxon>Oligostraca</taxon>
        <taxon>Ostracoda</taxon>
        <taxon>Podocopa</taxon>
        <taxon>Podocopida</taxon>
        <taxon>Cypridocopina</taxon>
        <taxon>Cypridoidea</taxon>
        <taxon>Cyprididae</taxon>
        <taxon>Notodromas</taxon>
    </lineage>
</organism>
<protein>
    <submittedName>
        <fullName evidence="3">Uncharacterized protein</fullName>
    </submittedName>
</protein>
<accession>A0A7R9C383</accession>
<proteinExistence type="predicted"/>
<feature type="compositionally biased region" description="Basic and acidic residues" evidence="2">
    <location>
        <begin position="179"/>
        <end position="196"/>
    </location>
</feature>
<evidence type="ECO:0000256" key="2">
    <source>
        <dbReference type="SAM" id="MobiDB-lite"/>
    </source>
</evidence>
<dbReference type="EMBL" id="OA891987">
    <property type="protein sequence ID" value="CAD7284812.1"/>
    <property type="molecule type" value="Genomic_DNA"/>
</dbReference>
<name>A0A7R9C383_9CRUS</name>
<dbReference type="Proteomes" id="UP000678499">
    <property type="component" value="Unassembled WGS sequence"/>
</dbReference>
<feature type="coiled-coil region" evidence="1">
    <location>
        <begin position="38"/>
        <end position="95"/>
    </location>
</feature>
<keyword evidence="1" id="KW-0175">Coiled coil</keyword>
<evidence type="ECO:0000256" key="1">
    <source>
        <dbReference type="SAM" id="Coils"/>
    </source>
</evidence>
<sequence>RKEAVAQAKQQVDLAVASEKAQLEDKISALKLSLDSKIKLQEVRLAELESSCDAKEKDLADKAKSRVLEEFRQEYDLLKEDLAKKDKVSAELQEKLCEVTNALKESQEKFSVQSERFQALEEAQKRSEESLKSKHHATGRETELLSLKIANLEESRAGLENDLSSVTQKYERLKSALREARDRKRVRDQAASRRMESEDDFDLSSNLSRSLSWEREADQRDRRTKPRVNAGPGVENRNTRVRHQSVDANERNQHREKDKTGERRDVRAGGNVSAKQLADLLKAELKKMPRDGRTVLSQKTGKLVARVDKLSREFALRSPGDDLQALMSSPLPLRHQLMPSVSFGTTGPVTRGTNNSLCRRIAEHQAWLDRVTSVRNIES</sequence>
<dbReference type="EMBL" id="CAJPEX010009950">
    <property type="protein sequence ID" value="CAG0924964.1"/>
    <property type="molecule type" value="Genomic_DNA"/>
</dbReference>
<feature type="compositionally biased region" description="Basic and acidic residues" evidence="2">
    <location>
        <begin position="244"/>
        <end position="267"/>
    </location>
</feature>
<reference evidence="3" key="1">
    <citation type="submission" date="2020-11" db="EMBL/GenBank/DDBJ databases">
        <authorList>
            <person name="Tran Van P."/>
        </authorList>
    </citation>
    <scope>NUCLEOTIDE SEQUENCE</scope>
</reference>